<dbReference type="AlphaFoldDB" id="A0A3E2BJW2"/>
<gene>
    <name evidence="2" type="ORF">OP8BY_0670</name>
</gene>
<evidence type="ECO:0000313" key="3">
    <source>
        <dbReference type="Proteomes" id="UP000257323"/>
    </source>
</evidence>
<evidence type="ECO:0000256" key="1">
    <source>
        <dbReference type="SAM" id="MobiDB-lite"/>
    </source>
</evidence>
<organism evidence="2 3">
    <name type="scientific">Candidatus Saccharicenans subterraneus</name>
    <dbReference type="NCBI Taxonomy" id="2508984"/>
    <lineage>
        <taxon>Bacteria</taxon>
        <taxon>Candidatus Aminicenantota</taxon>
        <taxon>Candidatus Aminicenantia</taxon>
        <taxon>Candidatus Aminicenantales</taxon>
        <taxon>Candidatus Saccharicenantaceae</taxon>
        <taxon>Candidatus Saccharicenans</taxon>
    </lineage>
</organism>
<feature type="region of interest" description="Disordered" evidence="1">
    <location>
        <begin position="433"/>
        <end position="457"/>
    </location>
</feature>
<evidence type="ECO:0000313" key="2">
    <source>
        <dbReference type="EMBL" id="RFT15039.1"/>
    </source>
</evidence>
<protein>
    <submittedName>
        <fullName evidence="2">Uncharacterized protein</fullName>
    </submittedName>
</protein>
<reference evidence="2 3" key="1">
    <citation type="submission" date="2018-08" db="EMBL/GenBank/DDBJ databases">
        <title>Genome analysis of the thermophilic bacterium of the candidate phylum Aminicenantes from deep subsurface aquifer revealed its physiology and ecological role.</title>
        <authorList>
            <person name="Kadnikov V.V."/>
            <person name="Mardanov A.V."/>
            <person name="Beletsky A.V."/>
            <person name="Karnachuk O.V."/>
            <person name="Ravin N.V."/>
        </authorList>
    </citation>
    <scope>NUCLEOTIDE SEQUENCE [LARGE SCALE GENOMIC DNA]</scope>
    <source>
        <strain evidence="2">BY38</strain>
    </source>
</reference>
<dbReference type="EMBL" id="QUAH01000013">
    <property type="protein sequence ID" value="RFT15039.1"/>
    <property type="molecule type" value="Genomic_DNA"/>
</dbReference>
<proteinExistence type="predicted"/>
<name>A0A3E2BJW2_9BACT</name>
<dbReference type="Proteomes" id="UP000257323">
    <property type="component" value="Unassembled WGS sequence"/>
</dbReference>
<dbReference type="InterPro" id="IPR015943">
    <property type="entry name" value="WD40/YVTN_repeat-like_dom_sf"/>
</dbReference>
<dbReference type="SUPFAM" id="SSF63829">
    <property type="entry name" value="Calcium-dependent phosphotriesterase"/>
    <property type="match status" value="1"/>
</dbReference>
<dbReference type="Gene3D" id="2.130.10.10">
    <property type="entry name" value="YVTN repeat-like/Quinoprotein amine dehydrogenase"/>
    <property type="match status" value="1"/>
</dbReference>
<sequence length="731" mass="80132">MKKRLFLALKIMTVLLLVSHLQAVVPRKWELRSKDDFLKGKFSGTSLSSDGVLSIGPKLEKLDLPVEEFYLSLAQGSDGSYYLGTGHGGKIYRLGRDKKAELYFQTAELDVTALVVDSKGVLYAGTSPNGKIYKITASNKGEEFFNPQERYIWDLVLTEKGNLLVAVGESGGIYEVNPAGAGRQLFKARDNHILCLVQTAGGDLLAGSGGRGQLYRISASGRASVIFDSGYEEVRNVVLDREGNIYLSAGGAPSKPVSTVSPAAKATPTKADAEVSVVVSAVAAALETDLEVPETPSRGKAPGTISGAVFQVTPDGLARKLWSSAEEIVYSLVYDADSQKLVLGTGNQGRLYSLDRQGGLELLAQSGSEQVYGLFQLNKQTQVLGNNPCFLGLLQPGQNFSGDYLSPVLDARILSTWGRLSWEAELPQGASLQIQSRSGNTAEPDDTWSDWSPPYSRPDEKVLSPAGRYLQLKISLKNPGGAKSPRVQKLLVFYLQANVAPVIDKLEVLPANQVFIKPPEQDEVILGLDEASLEGARRKDETSLYLMPKKAERQGFRTITWEASDENEDRLAFNIYLKREGENSWRLMQDKMSDKVFSFDTRNFPDGTYWLKVEATDLPSNPPGTEKKAEKLSQALVIDNSLPVIKNFLASRSGDSLEVSFVAEDSYSYIEEVKFLVRPGDWQVVFPVDGLCDSRSENFKFSLKVPAGSDNLLLVRVRDSFGNVGVHQHRF</sequence>
<accession>A0A3E2BJW2</accession>
<comment type="caution">
    <text evidence="2">The sequence shown here is derived from an EMBL/GenBank/DDBJ whole genome shotgun (WGS) entry which is preliminary data.</text>
</comment>